<dbReference type="InterPro" id="IPR013693">
    <property type="entry name" value="SpoIID/LytB_N"/>
</dbReference>
<gene>
    <name evidence="3" type="ORF">HNQ80_000933</name>
</gene>
<evidence type="ECO:0000313" key="3">
    <source>
        <dbReference type="EMBL" id="MBB6214848.1"/>
    </source>
</evidence>
<sequence>MRNILKLTAVLLMISIIHISIPMQVYGYDKGKVPEYVKIGLRYAESATPMISILGKGGLELGNDIGGGFNSMFSFLGNDEIIVRKDSFFMGFNGSFIEYQYDEQRDSNNSMIQGPIHVQIGPQFSTREEAQAFLSNLAYTGNKPYLSFEGSWQVWTGMFTSLTSAQSAMEAIRSTFPELELKVIPQNNMRIQILSSAGDVLCMLNLGETEYYFKSTTSTPIKVDGKNFRGDIGIKRYNDSDLTIINRLLLEEYLYSVVPKEMSGTWPLEAQKAQAVAARNYAIQNLGIHKQYGFDLCATSHCQVYGGFDSEHETSRKAVDETRGKFLTYKGNLVTPFYHSNSGGHTENSENIWSTPIDYLKGVNDPFSVGAPNDTWTYVMSKDQIQDLLNSKQLSVGELNGVQVTAYSDFGRVLKLELSGSADKKILEKEKVRSIFGYNNIKSTWFTVSTDASAIVITGNASEPQQISSSDFFVVTADGTEQMNGGLNQMVVFNGIDLKNISFNAQQYVFTGKGWGHGLGMSQWGAKKMAEEGYTYDQILTYYYTGTQIE</sequence>
<dbReference type="NCBIfam" id="TIGR02669">
    <property type="entry name" value="SpoIID_LytB"/>
    <property type="match status" value="1"/>
</dbReference>
<evidence type="ECO:0000259" key="1">
    <source>
        <dbReference type="Pfam" id="PF05036"/>
    </source>
</evidence>
<dbReference type="InterPro" id="IPR007730">
    <property type="entry name" value="SPOR-like_dom"/>
</dbReference>
<evidence type="ECO:0000259" key="2">
    <source>
        <dbReference type="Pfam" id="PF08486"/>
    </source>
</evidence>
<reference evidence="3 4" key="1">
    <citation type="submission" date="2020-08" db="EMBL/GenBank/DDBJ databases">
        <title>Genomic Encyclopedia of Type Strains, Phase IV (KMG-IV): sequencing the most valuable type-strain genomes for metagenomic binning, comparative biology and taxonomic classification.</title>
        <authorList>
            <person name="Goeker M."/>
        </authorList>
    </citation>
    <scope>NUCLEOTIDE SEQUENCE [LARGE SCALE GENOMIC DNA]</scope>
    <source>
        <strain evidence="3 4">DSM 103526</strain>
    </source>
</reference>
<dbReference type="EMBL" id="JACHEN010000004">
    <property type="protein sequence ID" value="MBB6214848.1"/>
    <property type="molecule type" value="Genomic_DNA"/>
</dbReference>
<dbReference type="GO" id="GO:0042834">
    <property type="term" value="F:peptidoglycan binding"/>
    <property type="evidence" value="ECO:0007669"/>
    <property type="project" value="InterPro"/>
</dbReference>
<evidence type="ECO:0000313" key="4">
    <source>
        <dbReference type="Proteomes" id="UP000579281"/>
    </source>
</evidence>
<dbReference type="AlphaFoldDB" id="A0A841KRS2"/>
<accession>A0A841KRS2</accession>
<dbReference type="Pfam" id="PF05036">
    <property type="entry name" value="SPOR"/>
    <property type="match status" value="1"/>
</dbReference>
<dbReference type="InterPro" id="IPR051922">
    <property type="entry name" value="Bact_Sporulation_Assoc"/>
</dbReference>
<dbReference type="GO" id="GO:0030435">
    <property type="term" value="P:sporulation resulting in formation of a cellular spore"/>
    <property type="evidence" value="ECO:0007669"/>
    <property type="project" value="InterPro"/>
</dbReference>
<proteinExistence type="predicted"/>
<dbReference type="InterPro" id="IPR013486">
    <property type="entry name" value="SpoIID/LytB"/>
</dbReference>
<protein>
    <submittedName>
        <fullName evidence="3">Stage II sporulation protein D</fullName>
    </submittedName>
</protein>
<dbReference type="Pfam" id="PF08486">
    <property type="entry name" value="SpoIID"/>
    <property type="match status" value="1"/>
</dbReference>
<feature type="domain" description="SPOR" evidence="1">
    <location>
        <begin position="114"/>
        <end position="173"/>
    </location>
</feature>
<dbReference type="Proteomes" id="UP000579281">
    <property type="component" value="Unassembled WGS sequence"/>
</dbReference>
<keyword evidence="4" id="KW-1185">Reference proteome</keyword>
<dbReference type="GO" id="GO:0030288">
    <property type="term" value="C:outer membrane-bounded periplasmic space"/>
    <property type="evidence" value="ECO:0007669"/>
    <property type="project" value="TreeGrafter"/>
</dbReference>
<comment type="caution">
    <text evidence="3">The sequence shown here is derived from an EMBL/GenBank/DDBJ whole genome shotgun (WGS) entry which is preliminary data.</text>
</comment>
<name>A0A841KRS2_9FIRM</name>
<organism evidence="3 4">
    <name type="scientific">Anaerosolibacter carboniphilus</name>
    <dbReference type="NCBI Taxonomy" id="1417629"/>
    <lineage>
        <taxon>Bacteria</taxon>
        <taxon>Bacillati</taxon>
        <taxon>Bacillota</taxon>
        <taxon>Clostridia</taxon>
        <taxon>Peptostreptococcales</taxon>
        <taxon>Thermotaleaceae</taxon>
        <taxon>Anaerosolibacter</taxon>
    </lineage>
</organism>
<dbReference type="PANTHER" id="PTHR30032">
    <property type="entry name" value="N-ACETYLMURAMOYL-L-ALANINE AMIDASE-RELATED"/>
    <property type="match status" value="1"/>
</dbReference>
<feature type="domain" description="Sporulation stage II protein D amidase enhancer LytB N-terminal" evidence="2">
    <location>
        <begin position="239"/>
        <end position="329"/>
    </location>
</feature>
<dbReference type="PANTHER" id="PTHR30032:SF4">
    <property type="entry name" value="AMIDASE ENHANCER"/>
    <property type="match status" value="1"/>
</dbReference>
<dbReference type="RefSeq" id="WP_184308611.1">
    <property type="nucleotide sequence ID" value="NZ_JACHEN010000004.1"/>
</dbReference>